<feature type="transmembrane region" description="Helical" evidence="1">
    <location>
        <begin position="412"/>
        <end position="434"/>
    </location>
</feature>
<evidence type="ECO:0000313" key="4">
    <source>
        <dbReference type="Proteomes" id="UP000295718"/>
    </source>
</evidence>
<proteinExistence type="predicted"/>
<dbReference type="Proteomes" id="UP000295718">
    <property type="component" value="Unassembled WGS sequence"/>
</dbReference>
<protein>
    <recommendedName>
        <fullName evidence="2">DUF8201 domain-containing protein</fullName>
    </recommendedName>
</protein>
<feature type="transmembrane region" description="Helical" evidence="1">
    <location>
        <begin position="254"/>
        <end position="282"/>
    </location>
</feature>
<gene>
    <name evidence="3" type="ORF">EDD76_104124</name>
</gene>
<dbReference type="NCBIfam" id="NF047510">
    <property type="entry name" value="LIC_10190_fam"/>
    <property type="match status" value="1"/>
</dbReference>
<dbReference type="STRING" id="1469948.GCA_000732725_03738"/>
<dbReference type="InterPro" id="IPR058065">
    <property type="entry name" value="LIC_10190-like"/>
</dbReference>
<feature type="transmembrane region" description="Helical" evidence="1">
    <location>
        <begin position="203"/>
        <end position="224"/>
    </location>
</feature>
<feature type="transmembrane region" description="Helical" evidence="1">
    <location>
        <begin position="440"/>
        <end position="458"/>
    </location>
</feature>
<feature type="transmembrane region" description="Helical" evidence="1">
    <location>
        <begin position="384"/>
        <end position="405"/>
    </location>
</feature>
<feature type="transmembrane region" description="Helical" evidence="1">
    <location>
        <begin position="104"/>
        <end position="122"/>
    </location>
</feature>
<evidence type="ECO:0000259" key="2">
    <source>
        <dbReference type="Pfam" id="PF26626"/>
    </source>
</evidence>
<comment type="caution">
    <text evidence="3">The sequence shown here is derived from an EMBL/GenBank/DDBJ whole genome shotgun (WGS) entry which is preliminary data.</text>
</comment>
<dbReference type="EMBL" id="SLUO01000004">
    <property type="protein sequence ID" value="TCL59387.1"/>
    <property type="molecule type" value="Genomic_DNA"/>
</dbReference>
<dbReference type="RefSeq" id="WP_157837567.1">
    <property type="nucleotide sequence ID" value="NZ_JPNB01000002.1"/>
</dbReference>
<dbReference type="InterPro" id="IPR058514">
    <property type="entry name" value="DUF8201"/>
</dbReference>
<name>A0A4V2QC99_9FIRM</name>
<feature type="domain" description="DUF8201" evidence="2">
    <location>
        <begin position="1"/>
        <end position="443"/>
    </location>
</feature>
<feature type="transmembrane region" description="Helical" evidence="1">
    <location>
        <begin position="169"/>
        <end position="191"/>
    </location>
</feature>
<feature type="transmembrane region" description="Helical" evidence="1">
    <location>
        <begin position="39"/>
        <end position="59"/>
    </location>
</feature>
<dbReference type="Pfam" id="PF26626">
    <property type="entry name" value="DUF8201"/>
    <property type="match status" value="1"/>
</dbReference>
<feature type="transmembrane region" description="Helical" evidence="1">
    <location>
        <begin position="294"/>
        <end position="313"/>
    </location>
</feature>
<keyword evidence="1" id="KW-0472">Membrane</keyword>
<keyword evidence="4" id="KW-1185">Reference proteome</keyword>
<evidence type="ECO:0000256" key="1">
    <source>
        <dbReference type="SAM" id="Phobius"/>
    </source>
</evidence>
<feature type="transmembrane region" description="Helical" evidence="1">
    <location>
        <begin position="467"/>
        <end position="485"/>
    </location>
</feature>
<dbReference type="AlphaFoldDB" id="A0A4V2QC99"/>
<feature type="transmembrane region" description="Helical" evidence="1">
    <location>
        <begin position="6"/>
        <end position="27"/>
    </location>
</feature>
<keyword evidence="1" id="KW-0812">Transmembrane</keyword>
<organism evidence="3 4">
    <name type="scientific">Kineothrix alysoides</name>
    <dbReference type="NCBI Taxonomy" id="1469948"/>
    <lineage>
        <taxon>Bacteria</taxon>
        <taxon>Bacillati</taxon>
        <taxon>Bacillota</taxon>
        <taxon>Clostridia</taxon>
        <taxon>Lachnospirales</taxon>
        <taxon>Lachnospiraceae</taxon>
        <taxon>Kineothrix</taxon>
    </lineage>
</organism>
<feature type="transmembrane region" description="Helical" evidence="1">
    <location>
        <begin position="65"/>
        <end position="84"/>
    </location>
</feature>
<sequence length="563" mass="64839">MFSVLLIFLYMLLTTYFMGFLVLRGVIPLCIGKRDSCNYYGKNYCMAGLVVLTVYAQLFSLFYKVGLVANIILILLCAATAVIFRQELLEDFSLLKGKITKGRAIYTALLLFLFILFAYGTSRGYIHYDTGLYHAQSIRWIEEYGVVRGLGNLHCRLAYNSSSFSLSALFSFSFLGMQSYHCVAGFLAFLLAKVCSEIEKKLFLSNFVRIVCIYYLFSIFNGMISPTSDYFMVLTVFYIVIRYLDLLECEEESWIPYACLSLVAVYTISLKLSAALIILLAIKPAVMLIKERNLRGIFSFLGLGILIITPYLIRNVIISGWLVYPFTSIDLFAVDWKIPAGIVEYDAREIQVWGRGIYEVGRYEEPITIWFSEWLGGLRRLEQLSVFTAIFAVFMWILVGLHLLYKKKKEMYVWLLLATTVNVSFLFWLFSAPLFRYGCVYVWLATVVTLGGLFLYIVEGRESLRKVCYTMVYVVIGILACYKLFSFCRETVTAYESNYLIHQKDYENFETMSYEIQGLSFYYPTEGDRTGYEAFPASPVKAKIILRGRDLKDGFCYNNFERK</sequence>
<reference evidence="3 4" key="1">
    <citation type="submission" date="2019-03" db="EMBL/GenBank/DDBJ databases">
        <title>Genomic Encyclopedia of Type Strains, Phase IV (KMG-IV): sequencing the most valuable type-strain genomes for metagenomic binning, comparative biology and taxonomic classification.</title>
        <authorList>
            <person name="Goeker M."/>
        </authorList>
    </citation>
    <scope>NUCLEOTIDE SEQUENCE [LARGE SCALE GENOMIC DNA]</scope>
    <source>
        <strain evidence="3 4">DSM 100556</strain>
    </source>
</reference>
<keyword evidence="1" id="KW-1133">Transmembrane helix</keyword>
<accession>A0A4V2QC99</accession>
<evidence type="ECO:0000313" key="3">
    <source>
        <dbReference type="EMBL" id="TCL59387.1"/>
    </source>
</evidence>